<dbReference type="AlphaFoldDB" id="A0ABC9VF31"/>
<dbReference type="Proteomes" id="UP000023566">
    <property type="component" value="Chromosome"/>
</dbReference>
<protein>
    <submittedName>
        <fullName evidence="1">Uncharacterized protein</fullName>
    </submittedName>
</protein>
<evidence type="ECO:0000313" key="2">
    <source>
        <dbReference type="Proteomes" id="UP000023566"/>
    </source>
</evidence>
<proteinExistence type="predicted"/>
<organism evidence="1 2">
    <name type="scientific">Parageobacillus genomosp. 1</name>
    <dbReference type="NCBI Taxonomy" id="1295642"/>
    <lineage>
        <taxon>Bacteria</taxon>
        <taxon>Bacillati</taxon>
        <taxon>Bacillota</taxon>
        <taxon>Bacilli</taxon>
        <taxon>Bacillales</taxon>
        <taxon>Anoxybacillaceae</taxon>
        <taxon>Parageobacillus</taxon>
    </lineage>
</organism>
<sequence>MYGIESYFVPEGEGKKWQEKARFAYVRVSEDGDALLEKISSE</sequence>
<dbReference type="Pfam" id="PF14345">
    <property type="entry name" value="GDYXXLXY"/>
    <property type="match status" value="1"/>
</dbReference>
<gene>
    <name evidence="1" type="ORF">H839_10623</name>
</gene>
<reference evidence="1 2" key="1">
    <citation type="journal article" date="2014" name="Appl. Microbiol. Biotechnol.">
        <title>Transformable facultative thermophile Geobacillus stearothermophilus NUB3621 as a host strain for metabolic engineering.</title>
        <authorList>
            <person name="Blanchard K."/>
            <person name="Robic S."/>
            <person name="Matsumura I."/>
        </authorList>
    </citation>
    <scope>NUCLEOTIDE SEQUENCE [LARGE SCALE GENOMIC DNA]</scope>
    <source>
        <strain evidence="1 2">NUB3621</strain>
    </source>
</reference>
<keyword evidence="2" id="KW-1185">Reference proteome</keyword>
<dbReference type="InterPro" id="IPR025833">
    <property type="entry name" value="GDYXXLXY"/>
</dbReference>
<evidence type="ECO:0000313" key="1">
    <source>
        <dbReference type="EMBL" id="EZP77043.1"/>
    </source>
</evidence>
<dbReference type="EMBL" id="AOTZ01000005">
    <property type="protein sequence ID" value="EZP77043.1"/>
    <property type="molecule type" value="Genomic_DNA"/>
</dbReference>
<comment type="caution">
    <text evidence="1">The sequence shown here is derived from an EMBL/GenBank/DDBJ whole genome shotgun (WGS) entry which is preliminary data.</text>
</comment>
<name>A0ABC9VF31_9BACL</name>
<accession>A0ABC9VF31</accession>